<name>A0ABR1TWH9_9PEZI</name>
<reference evidence="2 3" key="1">
    <citation type="submission" date="2023-01" db="EMBL/GenBank/DDBJ databases">
        <title>Analysis of 21 Apiospora genomes using comparative genomics revels a genus with tremendous synthesis potential of carbohydrate active enzymes and secondary metabolites.</title>
        <authorList>
            <person name="Sorensen T."/>
        </authorList>
    </citation>
    <scope>NUCLEOTIDE SEQUENCE [LARGE SCALE GENOMIC DNA]</scope>
    <source>
        <strain evidence="2 3">CBS 33761</strain>
    </source>
</reference>
<keyword evidence="1" id="KW-0812">Transmembrane</keyword>
<evidence type="ECO:0000256" key="1">
    <source>
        <dbReference type="SAM" id="Phobius"/>
    </source>
</evidence>
<protein>
    <submittedName>
        <fullName evidence="2">Uncharacterized protein</fullName>
    </submittedName>
</protein>
<dbReference type="Proteomes" id="UP001444661">
    <property type="component" value="Unassembled WGS sequence"/>
</dbReference>
<comment type="caution">
    <text evidence="2">The sequence shown here is derived from an EMBL/GenBank/DDBJ whole genome shotgun (WGS) entry which is preliminary data.</text>
</comment>
<dbReference type="EMBL" id="JAQQWK010000002">
    <property type="protein sequence ID" value="KAK8050972.1"/>
    <property type="molecule type" value="Genomic_DNA"/>
</dbReference>
<sequence length="408" mass="44723">MIAVGTDPFTQQIISFETNLVPLDGGSSQLKTSQVYDWRLEGEPYPGGVTFKKPRDIPLGRAVSLALYSALELPDLSCPGSACRYPQFVSIGTTSTCQDVTALVQENCTSANNGIRSEVCTFTTPGGFDIYGSSSHAGMWGNLQTRFNTTIGSRNSPYDTKLLRFGVGRFPSETYNWTEGKLIYECTFELVALEYTNWNITNATIHPGSATPYHLNFTDSDPAGGPSEINWYTTTDPAYSHDRKFGINVLDLTHISAVLDAAVKSGSSNSGNNQGVQAFLAESVNLALYNSPDIPATMKNISAAISYRMLGGPNATITEVPVLNQEIVIAIRWVWISLPAALVIITCLFLLIIVYRTNKQEHLIWKSSLTPLLLSQESYPVLNAGQKPLWTRTYLKARTAEVVNHLTK</sequence>
<keyword evidence="1" id="KW-1133">Transmembrane helix</keyword>
<keyword evidence="1" id="KW-0472">Membrane</keyword>
<keyword evidence="3" id="KW-1185">Reference proteome</keyword>
<evidence type="ECO:0000313" key="3">
    <source>
        <dbReference type="Proteomes" id="UP001444661"/>
    </source>
</evidence>
<organism evidence="2 3">
    <name type="scientific">Apiospora rasikravindrae</name>
    <dbReference type="NCBI Taxonomy" id="990691"/>
    <lineage>
        <taxon>Eukaryota</taxon>
        <taxon>Fungi</taxon>
        <taxon>Dikarya</taxon>
        <taxon>Ascomycota</taxon>
        <taxon>Pezizomycotina</taxon>
        <taxon>Sordariomycetes</taxon>
        <taxon>Xylariomycetidae</taxon>
        <taxon>Amphisphaeriales</taxon>
        <taxon>Apiosporaceae</taxon>
        <taxon>Apiospora</taxon>
    </lineage>
</organism>
<dbReference type="PANTHER" id="PTHR35394">
    <property type="entry name" value="DUF3176 DOMAIN-CONTAINING PROTEIN"/>
    <property type="match status" value="1"/>
</dbReference>
<feature type="transmembrane region" description="Helical" evidence="1">
    <location>
        <begin position="333"/>
        <end position="355"/>
    </location>
</feature>
<dbReference type="PANTHER" id="PTHR35394:SF5">
    <property type="entry name" value="DUF3176 DOMAIN-CONTAINING PROTEIN"/>
    <property type="match status" value="1"/>
</dbReference>
<accession>A0ABR1TWH9</accession>
<evidence type="ECO:0000313" key="2">
    <source>
        <dbReference type="EMBL" id="KAK8050972.1"/>
    </source>
</evidence>
<gene>
    <name evidence="2" type="ORF">PG993_002357</name>
</gene>
<proteinExistence type="predicted"/>